<feature type="repeat" description="ANK" evidence="3">
    <location>
        <begin position="992"/>
        <end position="1024"/>
    </location>
</feature>
<dbReference type="InterPro" id="IPR036770">
    <property type="entry name" value="Ankyrin_rpt-contain_sf"/>
</dbReference>
<dbReference type="InterPro" id="IPR002110">
    <property type="entry name" value="Ankyrin_rpt"/>
</dbReference>
<feature type="domain" description="Clr5" evidence="4">
    <location>
        <begin position="16"/>
        <end position="66"/>
    </location>
</feature>
<dbReference type="Pfam" id="PF14420">
    <property type="entry name" value="Clr5"/>
    <property type="match status" value="1"/>
</dbReference>
<dbReference type="Proteomes" id="UP000664132">
    <property type="component" value="Unassembled WGS sequence"/>
</dbReference>
<dbReference type="EMBL" id="JAFJYH010000417">
    <property type="protein sequence ID" value="KAG4412015.1"/>
    <property type="molecule type" value="Genomic_DNA"/>
</dbReference>
<evidence type="ECO:0000313" key="5">
    <source>
        <dbReference type="EMBL" id="KAG4412015.1"/>
    </source>
</evidence>
<feature type="repeat" description="ANK" evidence="3">
    <location>
        <begin position="1027"/>
        <end position="1059"/>
    </location>
</feature>
<keyword evidence="6" id="KW-1185">Reference proteome</keyword>
<dbReference type="InterPro" id="IPR025676">
    <property type="entry name" value="Clr5_dom"/>
</dbReference>
<comment type="caution">
    <text evidence="5">The sequence shown here is derived from an EMBL/GenBank/DDBJ whole genome shotgun (WGS) entry which is preliminary data.</text>
</comment>
<protein>
    <recommendedName>
        <fullName evidence="4">Clr5 domain-containing protein</fullName>
    </recommendedName>
</protein>
<reference evidence="5" key="1">
    <citation type="submission" date="2021-02" db="EMBL/GenBank/DDBJ databases">
        <title>Genome sequence Cadophora malorum strain M34.</title>
        <authorList>
            <person name="Stefanovic E."/>
            <person name="Vu D."/>
            <person name="Scully C."/>
            <person name="Dijksterhuis J."/>
            <person name="Roader J."/>
            <person name="Houbraken J."/>
        </authorList>
    </citation>
    <scope>NUCLEOTIDE SEQUENCE</scope>
    <source>
        <strain evidence="5">M34</strain>
    </source>
</reference>
<evidence type="ECO:0000259" key="4">
    <source>
        <dbReference type="Pfam" id="PF14420"/>
    </source>
</evidence>
<dbReference type="Pfam" id="PF12796">
    <property type="entry name" value="Ank_2"/>
    <property type="match status" value="3"/>
</dbReference>
<dbReference type="PROSITE" id="PS50088">
    <property type="entry name" value="ANK_REPEAT"/>
    <property type="match status" value="6"/>
</dbReference>
<evidence type="ECO:0000256" key="1">
    <source>
        <dbReference type="ARBA" id="ARBA00022737"/>
    </source>
</evidence>
<sequence length="1098" mass="120363">MNFTKQKKEAVKPPPEDVWKDHKNLLRGLYFNFTLAKLMEHMEINFNFLASKNQYERKFKEWNFRKNLSCEEWKHVLRKKRKRDEDNKETRVVVHNVEIPKKRLKKEESRYTLSDLDRIFSSYPTAPSPEGISVATPPPAVVDMYMRRIRIDNLPCFRLPDLFANQNRPMQFLFRNDLALQSCAESITSSPSSAPFTSRPIAELLGKPYKSSRVSATEMQENITRQFQHAIIESHNGETEGRIAKLLGTSDNDAMQEFLTFVVQLGSNCKLTGAQTAEAEVWISNQTQLCLEGLIELQDQAVQACLETLLNYSKWRCNEKVFKALLNADRNRRLYRGRRSHLLYAAIKMDLIDAVISLVNEGIDVNTEVQNFRKWGRYPISNTLLGAASSVGVARILIRAGANVDAPVDDHEDITPVVCAAQDGKVGLFQLFLNAGAYFDISKADLMFDGLHGLLTSAIDNEHCGMVEMSLDLGAECSDYPEMYFDLDERKDPVNRTELQQASYTGEIAVVRALLTIKSGSKSLQSGHYRWAPLRDAAMEGHLDIVELLISAGADVNATSEAIQNSMEEDAQGVQLIPSTALMAAVEAGARRTVCYLLRHGADVNAPAIGKYGTNILAVAGIIGDSELEKVLREAGAKFQPDIRYMIVNVQFAAARQDLLKVHEILTFGLDAVHILDTSERIYKKAGGKLRDVLATFVAVCGRQQVNARGPVSHRGAIELAIGLDDVALLRELHEAGASFKENTSQGLSLLQYALMSVSSHELINCLLSYGASTNAPAGLEGSRRVETALEIAASSYDQETFERILLSDDRQIDAACTSNIFVKAIGNERLGFSTIQLLLNSGADANASAAEISAIQAAVSRRKISCSNLLRHGEAIPTPAEPKSSATAVQAAVILETIEMVKLLLSRGADINAPAGNYGGRTALQTAVHLGSFAIAKLLLVRGADVNAVPAHTEGRTALQAAIDQDSPDTEIISIFLEYGADVNAPAAMNYGITALQAAASKGHLNIALKLLNKGADPNAPGSLEQGRTALEGAAEHGRLDMAQLLLNAGASPTQNAMYFAERERHYVLADMIKAALKEKEANEQSNAQREGKEVVR</sequence>
<feature type="repeat" description="ANK" evidence="3">
    <location>
        <begin position="955"/>
        <end position="989"/>
    </location>
</feature>
<dbReference type="SMART" id="SM00248">
    <property type="entry name" value="ANK"/>
    <property type="match status" value="13"/>
</dbReference>
<gene>
    <name evidence="5" type="ORF">IFR04_014859</name>
</gene>
<proteinExistence type="predicted"/>
<dbReference type="PROSITE" id="PS50297">
    <property type="entry name" value="ANK_REP_REGION"/>
    <property type="match status" value="6"/>
</dbReference>
<name>A0A8H7W005_9HELO</name>
<dbReference type="SUPFAM" id="SSF48403">
    <property type="entry name" value="Ankyrin repeat"/>
    <property type="match status" value="3"/>
</dbReference>
<evidence type="ECO:0000256" key="2">
    <source>
        <dbReference type="ARBA" id="ARBA00023043"/>
    </source>
</evidence>
<dbReference type="Gene3D" id="1.25.40.20">
    <property type="entry name" value="Ankyrin repeat-containing domain"/>
    <property type="match status" value="2"/>
</dbReference>
<dbReference type="AlphaFoldDB" id="A0A8H7W005"/>
<feature type="repeat" description="ANK" evidence="3">
    <location>
        <begin position="885"/>
        <end position="917"/>
    </location>
</feature>
<dbReference type="PANTHER" id="PTHR24198:SF165">
    <property type="entry name" value="ANKYRIN REPEAT-CONTAINING PROTEIN-RELATED"/>
    <property type="match status" value="1"/>
</dbReference>
<feature type="repeat" description="ANK" evidence="3">
    <location>
        <begin position="920"/>
        <end position="952"/>
    </location>
</feature>
<dbReference type="OrthoDB" id="194358at2759"/>
<keyword evidence="2 3" id="KW-0040">ANK repeat</keyword>
<accession>A0A8H7W005</accession>
<feature type="repeat" description="ANK" evidence="3">
    <location>
        <begin position="529"/>
        <end position="561"/>
    </location>
</feature>
<dbReference type="PANTHER" id="PTHR24198">
    <property type="entry name" value="ANKYRIN REPEAT AND PROTEIN KINASE DOMAIN-CONTAINING PROTEIN"/>
    <property type="match status" value="1"/>
</dbReference>
<evidence type="ECO:0000256" key="3">
    <source>
        <dbReference type="PROSITE-ProRule" id="PRU00023"/>
    </source>
</evidence>
<dbReference type="Pfam" id="PF00023">
    <property type="entry name" value="Ank"/>
    <property type="match status" value="2"/>
</dbReference>
<evidence type="ECO:0000313" key="6">
    <source>
        <dbReference type="Proteomes" id="UP000664132"/>
    </source>
</evidence>
<organism evidence="5 6">
    <name type="scientific">Cadophora malorum</name>
    <dbReference type="NCBI Taxonomy" id="108018"/>
    <lineage>
        <taxon>Eukaryota</taxon>
        <taxon>Fungi</taxon>
        <taxon>Dikarya</taxon>
        <taxon>Ascomycota</taxon>
        <taxon>Pezizomycotina</taxon>
        <taxon>Leotiomycetes</taxon>
        <taxon>Helotiales</taxon>
        <taxon>Ploettnerulaceae</taxon>
        <taxon>Cadophora</taxon>
    </lineage>
</organism>
<keyword evidence="1" id="KW-0677">Repeat</keyword>